<keyword evidence="2" id="KW-0809">Transit peptide</keyword>
<name>A0A8J4TPN3_9TREM</name>
<keyword evidence="6" id="KW-1185">Reference proteome</keyword>
<reference evidence="5" key="1">
    <citation type="submission" date="2019-05" db="EMBL/GenBank/DDBJ databases">
        <title>Annotation for the trematode Paragonimus heterotremus.</title>
        <authorList>
            <person name="Choi Y.-J."/>
        </authorList>
    </citation>
    <scope>NUCLEOTIDE SEQUENCE</scope>
    <source>
        <strain evidence="5">LC</strain>
    </source>
</reference>
<evidence type="ECO:0000256" key="2">
    <source>
        <dbReference type="ARBA" id="ARBA00022946"/>
    </source>
</evidence>
<feature type="signal peptide" evidence="4">
    <location>
        <begin position="1"/>
        <end position="21"/>
    </location>
</feature>
<dbReference type="InterPro" id="IPR027266">
    <property type="entry name" value="TrmE/GcvT-like"/>
</dbReference>
<keyword evidence="4" id="KW-0732">Signal</keyword>
<keyword evidence="3" id="KW-0496">Mitochondrion</keyword>
<dbReference type="SUPFAM" id="SSF103025">
    <property type="entry name" value="Folate-binding domain"/>
    <property type="match status" value="1"/>
</dbReference>
<dbReference type="PANTHER" id="PTHR22602:SF0">
    <property type="entry name" value="TRANSFERASE CAF17, MITOCHONDRIAL-RELATED"/>
    <property type="match status" value="1"/>
</dbReference>
<comment type="caution">
    <text evidence="5">The sequence shown here is derived from an EMBL/GenBank/DDBJ whole genome shotgun (WGS) entry which is preliminary data.</text>
</comment>
<comment type="subcellular location">
    <subcellularLocation>
        <location evidence="1">Mitochondrion</location>
    </subcellularLocation>
</comment>
<protein>
    <submittedName>
        <fullName evidence="5">Putative transcription factor component of ccr4 transcriptional complex</fullName>
    </submittedName>
</protein>
<evidence type="ECO:0000313" key="6">
    <source>
        <dbReference type="Proteomes" id="UP000748531"/>
    </source>
</evidence>
<dbReference type="GO" id="GO:0016226">
    <property type="term" value="P:iron-sulfur cluster assembly"/>
    <property type="evidence" value="ECO:0007669"/>
    <property type="project" value="TreeGrafter"/>
</dbReference>
<feature type="chain" id="PRO_5035219117" evidence="4">
    <location>
        <begin position="22"/>
        <end position="388"/>
    </location>
</feature>
<dbReference type="AlphaFoldDB" id="A0A8J4TPN3"/>
<proteinExistence type="predicted"/>
<evidence type="ECO:0000256" key="3">
    <source>
        <dbReference type="ARBA" id="ARBA00023128"/>
    </source>
</evidence>
<sequence length="388" mass="42961">MLSVLWMTFHMVARFYLSTLSSRRMLSMGRLGNKCLLCVRGTSAADFLQGLVTNDLFSIARPNCFMYSLILNTKGRILADTFVYNLQNESANDVGYLLEVDKRYANQLYTYFSKYNLRKKVTLSLEDNLSVWVAMPSAPSAPLIDFKAWLPVTQLDTGESALNRNLFFYAPDPRGVPGWSGRVLIRSGIQANDIFTAASPSPLSVNSYNLARWRLGLPEGPEELISGETLPLEANADLSGGVDFSKGCYVGQELTARTRFTGVVRRRFVPVQLEPLDSSVTEELVSGCHFPNAPIYMCSGANQSPHSPKVRPSGWLRAFCSNYSISPEASFFGIALLRLTDATSSTGARLVAELSVDSSNEARKVLVTPYAPSWWPDEVAVKLPRLKH</sequence>
<accession>A0A8J4TPN3</accession>
<gene>
    <name evidence="5" type="ORF">PHET_02977</name>
</gene>
<dbReference type="Gene3D" id="3.30.1360.120">
    <property type="entry name" value="Probable tRNA modification gtpase trme, domain 1"/>
    <property type="match status" value="1"/>
</dbReference>
<dbReference type="Proteomes" id="UP000748531">
    <property type="component" value="Unassembled WGS sequence"/>
</dbReference>
<evidence type="ECO:0000313" key="5">
    <source>
        <dbReference type="EMBL" id="KAF5403694.1"/>
    </source>
</evidence>
<dbReference type="InterPro" id="IPR017703">
    <property type="entry name" value="YgfZ/GCV_T_CS"/>
</dbReference>
<dbReference type="OrthoDB" id="191995at2759"/>
<dbReference type="NCBIfam" id="TIGR03317">
    <property type="entry name" value="ygfZ_signature"/>
    <property type="match status" value="1"/>
</dbReference>
<evidence type="ECO:0000256" key="4">
    <source>
        <dbReference type="SAM" id="SignalP"/>
    </source>
</evidence>
<dbReference type="GO" id="GO:0005759">
    <property type="term" value="C:mitochondrial matrix"/>
    <property type="evidence" value="ECO:0007669"/>
    <property type="project" value="TreeGrafter"/>
</dbReference>
<organism evidence="5 6">
    <name type="scientific">Paragonimus heterotremus</name>
    <dbReference type="NCBI Taxonomy" id="100268"/>
    <lineage>
        <taxon>Eukaryota</taxon>
        <taxon>Metazoa</taxon>
        <taxon>Spiralia</taxon>
        <taxon>Lophotrochozoa</taxon>
        <taxon>Platyhelminthes</taxon>
        <taxon>Trematoda</taxon>
        <taxon>Digenea</taxon>
        <taxon>Plagiorchiida</taxon>
        <taxon>Troglotremata</taxon>
        <taxon>Troglotrematidae</taxon>
        <taxon>Paragonimus</taxon>
    </lineage>
</organism>
<evidence type="ECO:0000256" key="1">
    <source>
        <dbReference type="ARBA" id="ARBA00004173"/>
    </source>
</evidence>
<dbReference type="InterPro" id="IPR045179">
    <property type="entry name" value="YgfZ/GcvT"/>
</dbReference>
<dbReference type="PANTHER" id="PTHR22602">
    <property type="entry name" value="TRANSFERASE CAF17, MITOCHONDRIAL-RELATED"/>
    <property type="match status" value="1"/>
</dbReference>
<dbReference type="EMBL" id="LUCH01001089">
    <property type="protein sequence ID" value="KAF5403694.1"/>
    <property type="molecule type" value="Genomic_DNA"/>
</dbReference>